<dbReference type="PANTHER" id="PTHR19303">
    <property type="entry name" value="TRANSPOSON"/>
    <property type="match status" value="1"/>
</dbReference>
<evidence type="ECO:0000313" key="3">
    <source>
        <dbReference type="Proteomes" id="UP000324800"/>
    </source>
</evidence>
<dbReference type="Pfam" id="PF03184">
    <property type="entry name" value="DDE_1"/>
    <property type="match status" value="1"/>
</dbReference>
<dbReference type="OrthoDB" id="5987153at2759"/>
<name>A0A5J4S1M2_9EUKA</name>
<dbReference type="InterPro" id="IPR036397">
    <property type="entry name" value="RNaseH_sf"/>
</dbReference>
<comment type="caution">
    <text evidence="2">The sequence shown here is derived from an EMBL/GenBank/DDBJ whole genome shotgun (WGS) entry which is preliminary data.</text>
</comment>
<dbReference type="PANTHER" id="PTHR19303:SF73">
    <property type="entry name" value="PROTEIN PDC2"/>
    <property type="match status" value="1"/>
</dbReference>
<dbReference type="EMBL" id="SNRW01041003">
    <property type="protein sequence ID" value="KAA6339996.1"/>
    <property type="molecule type" value="Genomic_DNA"/>
</dbReference>
<protein>
    <submittedName>
        <fullName evidence="2">Putative tigger transposable element-derived protein 4</fullName>
    </submittedName>
</protein>
<dbReference type="Proteomes" id="UP000324800">
    <property type="component" value="Unassembled WGS sequence"/>
</dbReference>
<feature type="domain" description="DDE-1" evidence="1">
    <location>
        <begin position="90"/>
        <end position="241"/>
    </location>
</feature>
<dbReference type="AlphaFoldDB" id="A0A5J4S1M2"/>
<dbReference type="GO" id="GO:0005634">
    <property type="term" value="C:nucleus"/>
    <property type="evidence" value="ECO:0007669"/>
    <property type="project" value="TreeGrafter"/>
</dbReference>
<feature type="non-terminal residue" evidence="2">
    <location>
        <position position="1"/>
    </location>
</feature>
<sequence>RWKGRHAFNNIPIHGESGSADQVSALRWIDEALPAILEKFKPEDIFNMDEFALFFQQAMRNTIKEKGQEIKGTKISKKRITGFNGASIIGEKLPLAIIGLSEHPRSFTGHKVQPFQYYSQKNAWMITPIFNEYLRRENEKLKRTGRKICITVDNCSSHKIYPSFFSNITIRYLTPNTTSVLQPMDQGIIHAIKKRYKTSITEQYFANAVAGKEQKITVYDACVKLQNAWNEITSVTIQNCFKKAWI</sequence>
<dbReference type="Gene3D" id="3.30.420.10">
    <property type="entry name" value="Ribonuclease H-like superfamily/Ribonuclease H"/>
    <property type="match status" value="1"/>
</dbReference>
<organism evidence="2 3">
    <name type="scientific">Streblomastix strix</name>
    <dbReference type="NCBI Taxonomy" id="222440"/>
    <lineage>
        <taxon>Eukaryota</taxon>
        <taxon>Metamonada</taxon>
        <taxon>Preaxostyla</taxon>
        <taxon>Oxymonadida</taxon>
        <taxon>Streblomastigidae</taxon>
        <taxon>Streblomastix</taxon>
    </lineage>
</organism>
<evidence type="ECO:0000313" key="2">
    <source>
        <dbReference type="EMBL" id="KAA6339996.1"/>
    </source>
</evidence>
<reference evidence="2 3" key="1">
    <citation type="submission" date="2019-03" db="EMBL/GenBank/DDBJ databases">
        <title>Single cell metagenomics reveals metabolic interactions within the superorganism composed of flagellate Streblomastix strix and complex community of Bacteroidetes bacteria on its surface.</title>
        <authorList>
            <person name="Treitli S.C."/>
            <person name="Kolisko M."/>
            <person name="Husnik F."/>
            <person name="Keeling P."/>
            <person name="Hampl V."/>
        </authorList>
    </citation>
    <scope>NUCLEOTIDE SEQUENCE [LARGE SCALE GENOMIC DNA]</scope>
    <source>
        <strain evidence="2">ST1C</strain>
    </source>
</reference>
<dbReference type="InterPro" id="IPR004875">
    <property type="entry name" value="DDE_SF_endonuclease_dom"/>
</dbReference>
<accession>A0A5J4S1M2</accession>
<evidence type="ECO:0000259" key="1">
    <source>
        <dbReference type="Pfam" id="PF03184"/>
    </source>
</evidence>
<dbReference type="InterPro" id="IPR050863">
    <property type="entry name" value="CenT-Element_Derived"/>
</dbReference>
<proteinExistence type="predicted"/>
<dbReference type="GO" id="GO:0003677">
    <property type="term" value="F:DNA binding"/>
    <property type="evidence" value="ECO:0007669"/>
    <property type="project" value="TreeGrafter"/>
</dbReference>
<gene>
    <name evidence="2" type="ORF">EZS28_052569</name>
</gene>